<reference evidence="6 7" key="1">
    <citation type="submission" date="2016-01" db="EMBL/GenBank/DDBJ databases">
        <authorList>
            <person name="Mitreva M."/>
            <person name="Pepin K.H."/>
            <person name="Mihindukulasuriya K.A."/>
            <person name="Fulton R."/>
            <person name="Fronick C."/>
            <person name="O'Laughlin M."/>
            <person name="Miner T."/>
            <person name="Herter B."/>
            <person name="Rosa B.A."/>
            <person name="Cordes M."/>
            <person name="Tomlinson C."/>
            <person name="Wollam A."/>
            <person name="Palsikar V.B."/>
            <person name="Mardis E.R."/>
            <person name="Wilson R.K."/>
        </authorList>
    </citation>
    <scope>NUCLEOTIDE SEQUENCE [LARGE SCALE GENOMIC DNA]</scope>
    <source>
        <strain evidence="6 7">KA00071</strain>
    </source>
</reference>
<dbReference type="InterPro" id="IPR027417">
    <property type="entry name" value="P-loop_NTPase"/>
</dbReference>
<dbReference type="RefSeq" id="WP_066128979.1">
    <property type="nucleotide sequence ID" value="NZ_KQ959860.1"/>
</dbReference>
<evidence type="ECO:0000313" key="6">
    <source>
        <dbReference type="EMBL" id="KXB58717.1"/>
    </source>
</evidence>
<protein>
    <submittedName>
        <fullName evidence="6">ABC transporter, ATP-binding protein</fullName>
    </submittedName>
</protein>
<dbReference type="Gene3D" id="3.40.50.300">
    <property type="entry name" value="P-loop containing nucleotide triphosphate hydrolases"/>
    <property type="match status" value="1"/>
</dbReference>
<dbReference type="PANTHER" id="PTHR42711">
    <property type="entry name" value="ABC TRANSPORTER ATP-BINDING PROTEIN"/>
    <property type="match status" value="1"/>
</dbReference>
<evidence type="ECO:0000313" key="7">
    <source>
        <dbReference type="Proteomes" id="UP000070467"/>
    </source>
</evidence>
<dbReference type="Pfam" id="PF13732">
    <property type="entry name" value="DrrA1-3_C"/>
    <property type="match status" value="1"/>
</dbReference>
<organism evidence="6 7">
    <name type="scientific">Gemelliphila asaccharolytica</name>
    <dbReference type="NCBI Taxonomy" id="502393"/>
    <lineage>
        <taxon>Bacteria</taxon>
        <taxon>Bacillati</taxon>
        <taxon>Bacillota</taxon>
        <taxon>Bacilli</taxon>
        <taxon>Bacillales</taxon>
        <taxon>Gemellaceae</taxon>
        <taxon>Gemelliphila</taxon>
    </lineage>
</organism>
<evidence type="ECO:0000259" key="5">
    <source>
        <dbReference type="PROSITE" id="PS50893"/>
    </source>
</evidence>
<keyword evidence="2" id="KW-0813">Transport</keyword>
<evidence type="ECO:0000256" key="1">
    <source>
        <dbReference type="ARBA" id="ARBA00005417"/>
    </source>
</evidence>
<comment type="caution">
    <text evidence="6">The sequence shown here is derived from an EMBL/GenBank/DDBJ whole genome shotgun (WGS) entry which is preliminary data.</text>
</comment>
<keyword evidence="7" id="KW-1185">Reference proteome</keyword>
<dbReference type="SMART" id="SM00382">
    <property type="entry name" value="AAA"/>
    <property type="match status" value="1"/>
</dbReference>
<dbReference type="Pfam" id="PF00005">
    <property type="entry name" value="ABC_tran"/>
    <property type="match status" value="1"/>
</dbReference>
<proteinExistence type="inferred from homology"/>
<dbReference type="Proteomes" id="UP000070467">
    <property type="component" value="Unassembled WGS sequence"/>
</dbReference>
<evidence type="ECO:0000256" key="3">
    <source>
        <dbReference type="ARBA" id="ARBA00022741"/>
    </source>
</evidence>
<dbReference type="InterPro" id="IPR050763">
    <property type="entry name" value="ABC_transporter_ATP-binding"/>
</dbReference>
<evidence type="ECO:0000256" key="4">
    <source>
        <dbReference type="ARBA" id="ARBA00022840"/>
    </source>
</evidence>
<accession>A0ABR5TMX6</accession>
<keyword evidence="4 6" id="KW-0067">ATP-binding</keyword>
<dbReference type="PANTHER" id="PTHR42711:SF5">
    <property type="entry name" value="ABC TRANSPORTER ATP-BINDING PROTEIN NATA"/>
    <property type="match status" value="1"/>
</dbReference>
<dbReference type="PROSITE" id="PS00211">
    <property type="entry name" value="ABC_TRANSPORTER_1"/>
    <property type="match status" value="1"/>
</dbReference>
<name>A0ABR5TMX6_9BACL</name>
<feature type="domain" description="ABC transporter" evidence="5">
    <location>
        <begin position="3"/>
        <end position="228"/>
    </location>
</feature>
<dbReference type="InterPro" id="IPR003439">
    <property type="entry name" value="ABC_transporter-like_ATP-bd"/>
</dbReference>
<dbReference type="SUPFAM" id="SSF52540">
    <property type="entry name" value="P-loop containing nucleoside triphosphate hydrolases"/>
    <property type="match status" value="1"/>
</dbReference>
<evidence type="ECO:0000256" key="2">
    <source>
        <dbReference type="ARBA" id="ARBA00022448"/>
    </source>
</evidence>
<dbReference type="InterPro" id="IPR017871">
    <property type="entry name" value="ABC_transporter-like_CS"/>
</dbReference>
<sequence length="303" mass="34804">MLLEFKNVYKSFQDKEVLKGVSFKAESGKLNAYLGRNGSGKTTSFRLLLNIFKQDKGDILLDGEKIDLTKIKIGYLPEERGMYDGVGLVTQLSYFGRLKGMSKKEAIESAKKYLKFFDIKESKKKLKTLSKGNAQKIQIIQAVINDPDILILDEPFSGLDPINVGKLKEIIQDFVKRGKLVIFSSHQMPVVEDFCENINILEKGKILLSGRLDEIKKERSHKKMILKVANIEDEKLKEQLEKTPLNIEYSLEKEGVLLKFEDKSEKRELLKYLEKENLDIEEFTLFKPSLEKIFIETVGENNE</sequence>
<dbReference type="GO" id="GO:0005524">
    <property type="term" value="F:ATP binding"/>
    <property type="evidence" value="ECO:0007669"/>
    <property type="project" value="UniProtKB-KW"/>
</dbReference>
<gene>
    <name evidence="6" type="ORF">HMPREF1871_00266</name>
</gene>
<keyword evidence="3" id="KW-0547">Nucleotide-binding</keyword>
<dbReference type="EMBL" id="LSDB01000007">
    <property type="protein sequence ID" value="KXB58717.1"/>
    <property type="molecule type" value="Genomic_DNA"/>
</dbReference>
<dbReference type="InterPro" id="IPR025302">
    <property type="entry name" value="DrrA1/2-like_C"/>
</dbReference>
<dbReference type="InterPro" id="IPR003593">
    <property type="entry name" value="AAA+_ATPase"/>
</dbReference>
<comment type="similarity">
    <text evidence="1">Belongs to the ABC transporter superfamily.</text>
</comment>
<dbReference type="PROSITE" id="PS50893">
    <property type="entry name" value="ABC_TRANSPORTER_2"/>
    <property type="match status" value="1"/>
</dbReference>